<evidence type="ECO:0000256" key="10">
    <source>
        <dbReference type="SAM" id="SignalP"/>
    </source>
</evidence>
<dbReference type="Pfam" id="PF07715">
    <property type="entry name" value="Plug"/>
    <property type="match status" value="1"/>
</dbReference>
<evidence type="ECO:0000256" key="7">
    <source>
        <dbReference type="ARBA" id="ARBA00023237"/>
    </source>
</evidence>
<evidence type="ECO:0000259" key="11">
    <source>
        <dbReference type="Pfam" id="PF00593"/>
    </source>
</evidence>
<dbReference type="NCBIfam" id="TIGR04056">
    <property type="entry name" value="OMP_RagA_SusC"/>
    <property type="match status" value="1"/>
</dbReference>
<evidence type="ECO:0000313" key="13">
    <source>
        <dbReference type="EMBL" id="CAA7390117.1"/>
    </source>
</evidence>
<dbReference type="InterPro" id="IPR023997">
    <property type="entry name" value="TonB-dep_OMP_SusC/RagA_CS"/>
</dbReference>
<keyword evidence="10" id="KW-0732">Signal</keyword>
<dbReference type="NCBIfam" id="TIGR04057">
    <property type="entry name" value="SusC_RagA_signa"/>
    <property type="match status" value="1"/>
</dbReference>
<keyword evidence="6 8" id="KW-0472">Membrane</keyword>
<accession>A0A6N4XVE7</accession>
<evidence type="ECO:0000256" key="3">
    <source>
        <dbReference type="ARBA" id="ARBA00022452"/>
    </source>
</evidence>
<evidence type="ECO:0000256" key="5">
    <source>
        <dbReference type="ARBA" id="ARBA00023077"/>
    </source>
</evidence>
<evidence type="ECO:0000256" key="2">
    <source>
        <dbReference type="ARBA" id="ARBA00022448"/>
    </source>
</evidence>
<comment type="subcellular location">
    <subcellularLocation>
        <location evidence="1 8">Cell outer membrane</location>
        <topology evidence="1 8">Multi-pass membrane protein</topology>
    </subcellularLocation>
</comment>
<dbReference type="InterPro" id="IPR037066">
    <property type="entry name" value="Plug_dom_sf"/>
</dbReference>
<dbReference type="AlphaFoldDB" id="A0A6N4XVE7"/>
<feature type="domain" description="TonB-dependent receptor plug" evidence="12">
    <location>
        <begin position="69"/>
        <end position="172"/>
    </location>
</feature>
<feature type="signal peptide" evidence="10">
    <location>
        <begin position="1"/>
        <end position="40"/>
    </location>
</feature>
<evidence type="ECO:0000256" key="6">
    <source>
        <dbReference type="ARBA" id="ARBA00023136"/>
    </source>
</evidence>
<evidence type="ECO:0000259" key="12">
    <source>
        <dbReference type="Pfam" id="PF07715"/>
    </source>
</evidence>
<organism evidence="13 14">
    <name type="scientific">Chryseobacterium fistulae</name>
    <dbReference type="NCBI Taxonomy" id="2675058"/>
    <lineage>
        <taxon>Bacteria</taxon>
        <taxon>Pseudomonadati</taxon>
        <taxon>Bacteroidota</taxon>
        <taxon>Flavobacteriia</taxon>
        <taxon>Flavobacteriales</taxon>
        <taxon>Weeksellaceae</taxon>
        <taxon>Chryseobacterium group</taxon>
        <taxon>Chryseobacterium</taxon>
    </lineage>
</organism>
<dbReference type="InterPro" id="IPR012910">
    <property type="entry name" value="Plug_dom"/>
</dbReference>
<keyword evidence="13" id="KW-0675">Receptor</keyword>
<dbReference type="Gene3D" id="2.170.130.10">
    <property type="entry name" value="TonB-dependent receptor, plug domain"/>
    <property type="match status" value="1"/>
</dbReference>
<dbReference type="Pfam" id="PF00593">
    <property type="entry name" value="TonB_dep_Rec_b-barrel"/>
    <property type="match status" value="1"/>
</dbReference>
<dbReference type="PROSITE" id="PS52016">
    <property type="entry name" value="TONB_DEPENDENT_REC_3"/>
    <property type="match status" value="1"/>
</dbReference>
<protein>
    <submittedName>
        <fullName evidence="13">TonB-dependent receptor SusC</fullName>
    </submittedName>
</protein>
<keyword evidence="3 8" id="KW-1134">Transmembrane beta strand</keyword>
<proteinExistence type="inferred from homology"/>
<evidence type="ECO:0000256" key="9">
    <source>
        <dbReference type="RuleBase" id="RU003357"/>
    </source>
</evidence>
<dbReference type="EMBL" id="CACVBY010000058">
    <property type="protein sequence ID" value="CAA7390117.1"/>
    <property type="molecule type" value="Genomic_DNA"/>
</dbReference>
<dbReference type="InterPro" id="IPR036942">
    <property type="entry name" value="Beta-barrel_TonB_sf"/>
</dbReference>
<dbReference type="InterPro" id="IPR000531">
    <property type="entry name" value="Beta-barrel_TonB"/>
</dbReference>
<dbReference type="SUPFAM" id="SSF56935">
    <property type="entry name" value="Porins"/>
    <property type="match status" value="1"/>
</dbReference>
<dbReference type="GO" id="GO:0009279">
    <property type="term" value="C:cell outer membrane"/>
    <property type="evidence" value="ECO:0007669"/>
    <property type="project" value="UniProtKB-SubCell"/>
</dbReference>
<keyword evidence="5 9" id="KW-0798">TonB box</keyword>
<feature type="domain" description="TonB-dependent receptor-like beta-barrel" evidence="11">
    <location>
        <begin position="380"/>
        <end position="790"/>
    </location>
</feature>
<name>A0A6N4XVE7_9FLAO</name>
<keyword evidence="4 8" id="KW-0812">Transmembrane</keyword>
<keyword evidence="7 8" id="KW-0998">Cell outer membrane</keyword>
<evidence type="ECO:0000256" key="8">
    <source>
        <dbReference type="PROSITE-ProRule" id="PRU01360"/>
    </source>
</evidence>
<keyword evidence="14" id="KW-1185">Reference proteome</keyword>
<dbReference type="Proteomes" id="UP000445309">
    <property type="component" value="Unassembled WGS sequence"/>
</dbReference>
<evidence type="ECO:0000256" key="1">
    <source>
        <dbReference type="ARBA" id="ARBA00004571"/>
    </source>
</evidence>
<gene>
    <name evidence="13" type="primary">susC_6</name>
    <name evidence="13" type="ORF">CHRY9393_02415</name>
</gene>
<keyword evidence="2 8" id="KW-0813">Transport</keyword>
<dbReference type="Gene3D" id="2.40.170.20">
    <property type="entry name" value="TonB-dependent receptor, beta-barrel domain"/>
    <property type="match status" value="1"/>
</dbReference>
<evidence type="ECO:0000256" key="4">
    <source>
        <dbReference type="ARBA" id="ARBA00022692"/>
    </source>
</evidence>
<dbReference type="InterPro" id="IPR023996">
    <property type="entry name" value="TonB-dep_OMP_SusC/RagA"/>
</dbReference>
<sequence>MNIYPLLKWIERNKLNYMKKTNVKYSCLIAVLYFSMNVNAQTTPKDSVTKEQKIEEVVMIGYGTRRAVDNTAAVSSLKAEEVSKTKVLNATQAIQGKVAGVQITASDLPGSTPTILIRGLGTVEGGRTPLYVVDGLFADNINNINTNDILSYDILKDASALAIYGNRGANGVIIITTKSGRGQGVNVEYDGFIGVRNSLKKVKMAGSNQFSYYNNLALGTTRFSQDQPINTDWFDTVTRTGIYNQHNISISGSSDKVKYFLSLNNYDEKSILRGSDYNRATVRTNNEFKISKGITVAQNLSIAFANITPKPLSVFTSAYKQSPIVPVRFADGQYGAPIVGNDGFASPTGVSQFNNVGNPLAQLEQNNERQKSVQMQGGIKLDAEIFKGLKFTSQFSGEYYNFKSYIFDNAFRLVGQSPATYKNRLTNQKDDYYNWQLTNYLTYNNTFADIHNIEATAGTETTFRSGTNSIIILRQNLPANSNYWNLNNVDYAANGSVQKLNSIDFNENRTVSYFGRAQYKLMNRYLITATIRRDGSSQFAEGKKWGNFPSFGAGWIVTEESFLKGNSIIDLLKIRGGWGRLGNQNVPLNVPTLSSGADYNYSFGGALNANGTTNNQLLDPNLGWEITEETSGGVDFALLNKRLSGSFDIYNKITKNIILASLPPSSAGIGLQGFSHLGQVSNKGYEISLGWQDKKGENFSYSINANYSYNKNNLDEVFSNVNIKQGGSLGNGQTTKYFGEQAVGQPLGSFYLWETNGYDANGNMTYVDTNGNGRTGSQDAEDRKFFGSYIPKSTLGINIDLRYKNIDLAINGFGAFGHKVYNGKKAQRFAGENVEYDIASNFWTPTNTNSPNPAPFNAVPIASNYYLESGDFFRINNITLGFNLQKPVEYVSSLRFYVSAINPFIFQKFSGFTPELNANGDPYDLAGIELDAYPSLRSFVFGVNIKF</sequence>
<dbReference type="InterPro" id="IPR039426">
    <property type="entry name" value="TonB-dep_rcpt-like"/>
</dbReference>
<evidence type="ECO:0000313" key="14">
    <source>
        <dbReference type="Proteomes" id="UP000445309"/>
    </source>
</evidence>
<comment type="similarity">
    <text evidence="8 9">Belongs to the TonB-dependent receptor family.</text>
</comment>
<reference evidence="13 14" key="1">
    <citation type="submission" date="2020-01" db="EMBL/GenBank/DDBJ databases">
        <authorList>
            <person name="Rodrigo-Torres L."/>
            <person name="Arahal R. D."/>
            <person name="Lucena T."/>
        </authorList>
    </citation>
    <scope>NUCLEOTIDE SEQUENCE [LARGE SCALE GENOMIC DNA]</scope>
    <source>
        <strain evidence="13 14">CECT 9393</strain>
    </source>
</reference>
<feature type="chain" id="PRO_5027066274" evidence="10">
    <location>
        <begin position="41"/>
        <end position="947"/>
    </location>
</feature>